<gene>
    <name evidence="2" type="ORF">LXO92_02540</name>
</gene>
<feature type="region of interest" description="Disordered" evidence="1">
    <location>
        <begin position="260"/>
        <end position="281"/>
    </location>
</feature>
<evidence type="ECO:0000256" key="1">
    <source>
        <dbReference type="SAM" id="MobiDB-lite"/>
    </source>
</evidence>
<keyword evidence="3" id="KW-1185">Reference proteome</keyword>
<dbReference type="RefSeq" id="WP_182351189.1">
    <property type="nucleotide sequence ID" value="NZ_JAJSPM010000001.1"/>
</dbReference>
<protein>
    <submittedName>
        <fullName evidence="2">Uncharacterized protein</fullName>
    </submittedName>
</protein>
<dbReference type="EMBL" id="JAJTND010000001">
    <property type="protein sequence ID" value="MCE3531252.1"/>
    <property type="molecule type" value="Genomic_DNA"/>
</dbReference>
<proteinExistence type="predicted"/>
<evidence type="ECO:0000313" key="3">
    <source>
        <dbReference type="Proteomes" id="UP001320170"/>
    </source>
</evidence>
<comment type="caution">
    <text evidence="2">The sequence shown here is derived from an EMBL/GenBank/DDBJ whole genome shotgun (WGS) entry which is preliminary data.</text>
</comment>
<evidence type="ECO:0000313" key="2">
    <source>
        <dbReference type="EMBL" id="MCE3531252.1"/>
    </source>
</evidence>
<reference evidence="2 3" key="1">
    <citation type="journal article" date="2024" name="Pathogens">
        <title>Characterization of a Novel Species of Legionella Isolated from a Healthcare Facility: Legionella resiliens sp. nov.</title>
        <authorList>
            <person name="Cristino S."/>
            <person name="Pascale M.R."/>
            <person name="Marino F."/>
            <person name="Derelitto C."/>
            <person name="Salaris S."/>
            <person name="Orsini M."/>
            <person name="Squarzoni S."/>
            <person name="Grottola A."/>
            <person name="Girolamini L."/>
        </authorList>
    </citation>
    <scope>NUCLEOTIDE SEQUENCE [LARGE SCALE GENOMIC DNA]</scope>
    <source>
        <strain evidence="2 3">8cVS16</strain>
    </source>
</reference>
<dbReference type="Proteomes" id="UP001320170">
    <property type="component" value="Unassembled WGS sequence"/>
</dbReference>
<organism evidence="2 3">
    <name type="scientific">Legionella resiliens</name>
    <dbReference type="NCBI Taxonomy" id="2905958"/>
    <lineage>
        <taxon>Bacteria</taxon>
        <taxon>Pseudomonadati</taxon>
        <taxon>Pseudomonadota</taxon>
        <taxon>Gammaproteobacteria</taxon>
        <taxon>Legionellales</taxon>
        <taxon>Legionellaceae</taxon>
        <taxon>Legionella</taxon>
    </lineage>
</organism>
<accession>A0ABS8X1T6</accession>
<sequence length="281" mass="31441">MKAKNKSDLLDITEKNLFVSESGYAYDINQIAEFISGDWAFGDYQNPCEVVGVFRDYKNKEPLSQSPHESLALNLFSEQDIRSLLTHKIISDAFEHSPIYDGLQNYADGVSETTLDLIGKVVLASQILGNSLVSADQNKLTAELHEPLAEFRRHLDKLNKSEIKPLIFLTSIGGPISSYSEVQGRKCNFVEDVNNLLNGGCSAGFHLHVANLYLALKSYKLYQNALKAAPAHDEAVDDPSLEKKEPSSLLEVSIWKTRKKDMEKTEEQDVHHIDSSFEPPK</sequence>
<name>A0ABS8X1T6_9GAMM</name>